<accession>A0A1H2YHX2</accession>
<gene>
    <name evidence="1" type="ORF">SAMN05444336_103131</name>
</gene>
<evidence type="ECO:0000313" key="2">
    <source>
        <dbReference type="Proteomes" id="UP000199118"/>
    </source>
</evidence>
<dbReference type="RefSeq" id="WP_092681316.1">
    <property type="nucleotide sequence ID" value="NZ_FNMZ01000003.1"/>
</dbReference>
<protein>
    <recommendedName>
        <fullName evidence="3">Invasion protein IalB, involved in pathogenesis</fullName>
    </recommendedName>
</protein>
<organism evidence="1 2">
    <name type="scientific">Albimonas donghaensis</name>
    <dbReference type="NCBI Taxonomy" id="356660"/>
    <lineage>
        <taxon>Bacteria</taxon>
        <taxon>Pseudomonadati</taxon>
        <taxon>Pseudomonadota</taxon>
        <taxon>Alphaproteobacteria</taxon>
        <taxon>Rhodobacterales</taxon>
        <taxon>Paracoccaceae</taxon>
        <taxon>Albimonas</taxon>
    </lineage>
</organism>
<proteinExistence type="predicted"/>
<name>A0A1H2YHX2_9RHOB</name>
<evidence type="ECO:0000313" key="1">
    <source>
        <dbReference type="EMBL" id="SDX04575.1"/>
    </source>
</evidence>
<evidence type="ECO:0008006" key="3">
    <source>
        <dbReference type="Google" id="ProtNLM"/>
    </source>
</evidence>
<dbReference type="Proteomes" id="UP000199118">
    <property type="component" value="Unassembled WGS sequence"/>
</dbReference>
<sequence>MNALALSLVARRGRRTGALIAALAVGLGLGPALAPAPAGAAAPDLPPAMAQGWSVHRYMGGGLAQVRARDGGWFAVRCQGGARNGEIAYSRPGRDGGEDGRLRVEFSFDDGRAQVSQDLGWDNVERHWSARLSPAEPMAGWMRDSGVMRVTAEDRPGSDFTLRGASEALSRMYEICG</sequence>
<keyword evidence="2" id="KW-1185">Reference proteome</keyword>
<reference evidence="1 2" key="1">
    <citation type="submission" date="2016-10" db="EMBL/GenBank/DDBJ databases">
        <authorList>
            <person name="de Groot N.N."/>
        </authorList>
    </citation>
    <scope>NUCLEOTIDE SEQUENCE [LARGE SCALE GENOMIC DNA]</scope>
    <source>
        <strain evidence="1 2">DSM 17890</strain>
    </source>
</reference>
<dbReference type="AlphaFoldDB" id="A0A1H2YHX2"/>
<dbReference type="EMBL" id="FNMZ01000003">
    <property type="protein sequence ID" value="SDX04575.1"/>
    <property type="molecule type" value="Genomic_DNA"/>
</dbReference>